<gene>
    <name evidence="10" type="primary">trpC</name>
    <name evidence="12" type="ORF">AVDCRST_MAG08-2263</name>
</gene>
<evidence type="ECO:0000256" key="7">
    <source>
        <dbReference type="ARBA" id="ARBA00022822"/>
    </source>
</evidence>
<sequence>MSGALAEICAAKLEHVAACRAKRPLSVVETALPGAPTPRGFIRALRARVEAGRTGLIAEIKRSSPSRGLIRSDFHPPTLARAYAAGGAACLSVLTDAPYFGGEVGHLVAARASVGLPVLRKDFILDPYQVVEARAAGADALLLIMAALGDAQAAELEAAAHVLGLDVLVEVHGEAELERALRLRSPLIGINNRDLWTLKVDLATTERLAPLVPADRLLVCESGIGSPADLARMEAAGARCFLVGESLMRQADVTAATAALLGRVPA</sequence>
<dbReference type="HAMAP" id="MF_00134_B">
    <property type="entry name" value="IGPS_B"/>
    <property type="match status" value="1"/>
</dbReference>
<dbReference type="InterPro" id="IPR045186">
    <property type="entry name" value="Indole-3-glycerol_P_synth"/>
</dbReference>
<comment type="similarity">
    <text evidence="10">Belongs to the TrpC family.</text>
</comment>
<dbReference type="InterPro" id="IPR013798">
    <property type="entry name" value="Indole-3-glycerol_P_synth_dom"/>
</dbReference>
<name>A0A6J4IK68_9PROT</name>
<dbReference type="GO" id="GO:0004640">
    <property type="term" value="F:phosphoribosylanthranilate isomerase activity"/>
    <property type="evidence" value="ECO:0007669"/>
    <property type="project" value="TreeGrafter"/>
</dbReference>
<evidence type="ECO:0000256" key="9">
    <source>
        <dbReference type="ARBA" id="ARBA00023239"/>
    </source>
</evidence>
<dbReference type="AlphaFoldDB" id="A0A6J4IK68"/>
<dbReference type="PANTHER" id="PTHR22854:SF2">
    <property type="entry name" value="INDOLE-3-GLYCEROL-PHOSPHATE SYNTHASE"/>
    <property type="match status" value="1"/>
</dbReference>
<proteinExistence type="inferred from homology"/>
<reference evidence="12" key="1">
    <citation type="submission" date="2020-02" db="EMBL/GenBank/DDBJ databases">
        <authorList>
            <person name="Meier V. D."/>
        </authorList>
    </citation>
    <scope>NUCLEOTIDE SEQUENCE</scope>
    <source>
        <strain evidence="12">AVDCRST_MAG08</strain>
    </source>
</reference>
<dbReference type="EMBL" id="CADCTG010000173">
    <property type="protein sequence ID" value="CAA9252588.1"/>
    <property type="molecule type" value="Genomic_DNA"/>
</dbReference>
<dbReference type="Gene3D" id="3.20.20.70">
    <property type="entry name" value="Aldolase class I"/>
    <property type="match status" value="1"/>
</dbReference>
<dbReference type="GO" id="GO:0004425">
    <property type="term" value="F:indole-3-glycerol-phosphate synthase activity"/>
    <property type="evidence" value="ECO:0007669"/>
    <property type="project" value="UniProtKB-UniRule"/>
</dbReference>
<dbReference type="InterPro" id="IPR011060">
    <property type="entry name" value="RibuloseP-bd_barrel"/>
</dbReference>
<evidence type="ECO:0000313" key="12">
    <source>
        <dbReference type="EMBL" id="CAA9252588.1"/>
    </source>
</evidence>
<dbReference type="FunFam" id="3.20.20.70:FF:000024">
    <property type="entry name" value="Indole-3-glycerol phosphate synthase"/>
    <property type="match status" value="1"/>
</dbReference>
<evidence type="ECO:0000256" key="8">
    <source>
        <dbReference type="ARBA" id="ARBA00023141"/>
    </source>
</evidence>
<dbReference type="PROSITE" id="PS00614">
    <property type="entry name" value="IGPS"/>
    <property type="match status" value="1"/>
</dbReference>
<dbReference type="NCBIfam" id="NF001370">
    <property type="entry name" value="PRK00278.1-2"/>
    <property type="match status" value="1"/>
</dbReference>
<feature type="domain" description="Indole-3-glycerol phosphate synthase" evidence="11">
    <location>
        <begin position="5"/>
        <end position="260"/>
    </location>
</feature>
<dbReference type="GO" id="GO:0000162">
    <property type="term" value="P:L-tryptophan biosynthetic process"/>
    <property type="evidence" value="ECO:0007669"/>
    <property type="project" value="UniProtKB-UniRule"/>
</dbReference>
<evidence type="ECO:0000259" key="11">
    <source>
        <dbReference type="Pfam" id="PF00218"/>
    </source>
</evidence>
<protein>
    <recommendedName>
        <fullName evidence="4 10">Indole-3-glycerol phosphate synthase</fullName>
        <shortName evidence="10">IGPS</shortName>
        <ecNumber evidence="3 10">4.1.1.48</ecNumber>
    </recommendedName>
</protein>
<evidence type="ECO:0000256" key="4">
    <source>
        <dbReference type="ARBA" id="ARBA00018080"/>
    </source>
</evidence>
<keyword evidence="8 10" id="KW-0057">Aromatic amino acid biosynthesis</keyword>
<evidence type="ECO:0000256" key="6">
    <source>
        <dbReference type="ARBA" id="ARBA00022793"/>
    </source>
</evidence>
<evidence type="ECO:0000256" key="10">
    <source>
        <dbReference type="HAMAP-Rule" id="MF_00134"/>
    </source>
</evidence>
<keyword evidence="6 10" id="KW-0210">Decarboxylase</keyword>
<dbReference type="NCBIfam" id="NF001373">
    <property type="entry name" value="PRK00278.1-6"/>
    <property type="match status" value="1"/>
</dbReference>
<evidence type="ECO:0000256" key="5">
    <source>
        <dbReference type="ARBA" id="ARBA00022605"/>
    </source>
</evidence>
<dbReference type="Pfam" id="PF00218">
    <property type="entry name" value="IGPS"/>
    <property type="match status" value="1"/>
</dbReference>
<dbReference type="InterPro" id="IPR001468">
    <property type="entry name" value="Indole-3-GlycerolPSynthase_CS"/>
</dbReference>
<dbReference type="UniPathway" id="UPA00035">
    <property type="reaction ID" value="UER00043"/>
</dbReference>
<dbReference type="SUPFAM" id="SSF51366">
    <property type="entry name" value="Ribulose-phoshate binding barrel"/>
    <property type="match status" value="1"/>
</dbReference>
<comment type="pathway">
    <text evidence="2 10">Amino-acid biosynthesis; L-tryptophan biosynthesis; L-tryptophan from chorismate: step 4/5.</text>
</comment>
<dbReference type="EC" id="4.1.1.48" evidence="3 10"/>
<evidence type="ECO:0000256" key="3">
    <source>
        <dbReference type="ARBA" id="ARBA00012362"/>
    </source>
</evidence>
<organism evidence="12">
    <name type="scientific">uncultured Acetobacteraceae bacterium</name>
    <dbReference type="NCBI Taxonomy" id="169975"/>
    <lineage>
        <taxon>Bacteria</taxon>
        <taxon>Pseudomonadati</taxon>
        <taxon>Pseudomonadota</taxon>
        <taxon>Alphaproteobacteria</taxon>
        <taxon>Acetobacterales</taxon>
        <taxon>Acetobacteraceae</taxon>
        <taxon>environmental samples</taxon>
    </lineage>
</organism>
<keyword evidence="5 10" id="KW-0028">Amino-acid biosynthesis</keyword>
<dbReference type="CDD" id="cd00331">
    <property type="entry name" value="IGPS"/>
    <property type="match status" value="1"/>
</dbReference>
<comment type="catalytic activity">
    <reaction evidence="1 10">
        <text>1-(2-carboxyphenylamino)-1-deoxy-D-ribulose 5-phosphate + H(+) = (1S,2R)-1-C-(indol-3-yl)glycerol 3-phosphate + CO2 + H2O</text>
        <dbReference type="Rhea" id="RHEA:23476"/>
        <dbReference type="ChEBI" id="CHEBI:15377"/>
        <dbReference type="ChEBI" id="CHEBI:15378"/>
        <dbReference type="ChEBI" id="CHEBI:16526"/>
        <dbReference type="ChEBI" id="CHEBI:58613"/>
        <dbReference type="ChEBI" id="CHEBI:58866"/>
        <dbReference type="EC" id="4.1.1.48"/>
    </reaction>
</comment>
<dbReference type="InterPro" id="IPR013785">
    <property type="entry name" value="Aldolase_TIM"/>
</dbReference>
<evidence type="ECO:0000256" key="1">
    <source>
        <dbReference type="ARBA" id="ARBA00001633"/>
    </source>
</evidence>
<keyword evidence="9 10" id="KW-0456">Lyase</keyword>
<evidence type="ECO:0000256" key="2">
    <source>
        <dbReference type="ARBA" id="ARBA00004696"/>
    </source>
</evidence>
<dbReference type="NCBIfam" id="NF001377">
    <property type="entry name" value="PRK00278.2-4"/>
    <property type="match status" value="1"/>
</dbReference>
<accession>A0A6J4IK68</accession>
<keyword evidence="7 10" id="KW-0822">Tryptophan biosynthesis</keyword>
<dbReference type="PANTHER" id="PTHR22854">
    <property type="entry name" value="TRYPTOPHAN BIOSYNTHESIS PROTEIN"/>
    <property type="match status" value="1"/>
</dbReference>